<feature type="region of interest" description="Disordered" evidence="1">
    <location>
        <begin position="112"/>
        <end position="140"/>
    </location>
</feature>
<sequence>MREGTLDRETLQAVGVLKRAVDEARVPGVLEFRLLSSALDRTLETEDLHELNEAKRVYETLDGECRTLVVERATSLAHAEAAERRAPHEEVEAEKEREAVPAFRPLPVAAAIPQPSPPPAIGTPATGTPAAPPPGLRGGRTMRPATGFLAALNGVRSAARSQTPGHAAGQPPPDGAPDSRATAKSRLMAAVEERRESDQGVRFRSGGPVSDSD</sequence>
<gene>
    <name evidence="2" type="ORF">FBZ83_113124</name>
</gene>
<feature type="region of interest" description="Disordered" evidence="1">
    <location>
        <begin position="152"/>
        <end position="213"/>
    </location>
</feature>
<accession>A0A560C0N2</accession>
<reference evidence="2 3" key="1">
    <citation type="submission" date="2019-06" db="EMBL/GenBank/DDBJ databases">
        <title>Genomic Encyclopedia of Type Strains, Phase IV (KMG-V): Genome sequencing to study the core and pangenomes of soil and plant-associated prokaryotes.</title>
        <authorList>
            <person name="Whitman W."/>
        </authorList>
    </citation>
    <scope>NUCLEOTIDE SEQUENCE [LARGE SCALE GENOMIC DNA]</scope>
    <source>
        <strain evidence="2 3">BR 11650</strain>
    </source>
</reference>
<organism evidence="2 3">
    <name type="scientific">Azospirillum brasilense</name>
    <dbReference type="NCBI Taxonomy" id="192"/>
    <lineage>
        <taxon>Bacteria</taxon>
        <taxon>Pseudomonadati</taxon>
        <taxon>Pseudomonadota</taxon>
        <taxon>Alphaproteobacteria</taxon>
        <taxon>Rhodospirillales</taxon>
        <taxon>Azospirillaceae</taxon>
        <taxon>Azospirillum</taxon>
    </lineage>
</organism>
<name>A0A560C0N2_AZOBR</name>
<comment type="caution">
    <text evidence="2">The sequence shown here is derived from an EMBL/GenBank/DDBJ whole genome shotgun (WGS) entry which is preliminary data.</text>
</comment>
<feature type="region of interest" description="Disordered" evidence="1">
    <location>
        <begin position="79"/>
        <end position="98"/>
    </location>
</feature>
<feature type="compositionally biased region" description="Basic and acidic residues" evidence="1">
    <location>
        <begin position="80"/>
        <end position="98"/>
    </location>
</feature>
<feature type="compositionally biased region" description="Basic and acidic residues" evidence="1">
    <location>
        <begin position="191"/>
        <end position="201"/>
    </location>
</feature>
<dbReference type="Proteomes" id="UP000318529">
    <property type="component" value="Unassembled WGS sequence"/>
</dbReference>
<dbReference type="AlphaFoldDB" id="A0A560C0N2"/>
<evidence type="ECO:0000256" key="1">
    <source>
        <dbReference type="SAM" id="MobiDB-lite"/>
    </source>
</evidence>
<evidence type="ECO:0000313" key="2">
    <source>
        <dbReference type="EMBL" id="TWA78411.1"/>
    </source>
</evidence>
<protein>
    <submittedName>
        <fullName evidence="2">Uncharacterized protein</fullName>
    </submittedName>
</protein>
<dbReference type="EMBL" id="VITH01000013">
    <property type="protein sequence ID" value="TWA78411.1"/>
    <property type="molecule type" value="Genomic_DNA"/>
</dbReference>
<evidence type="ECO:0000313" key="3">
    <source>
        <dbReference type="Proteomes" id="UP000318529"/>
    </source>
</evidence>
<proteinExistence type="predicted"/>